<evidence type="ECO:0000313" key="2">
    <source>
        <dbReference type="EMBL" id="GAA0520349.1"/>
    </source>
</evidence>
<dbReference type="PANTHER" id="PTHR33164">
    <property type="entry name" value="TRANSCRIPTIONAL REGULATOR, MARR FAMILY"/>
    <property type="match status" value="1"/>
</dbReference>
<name>A0ABN1CJJ7_SACER</name>
<sequence>MSDSAVPPSEDGVDRIQRAWQRERPGMPVESIGVITRVWRIAKLLDDERRRTDARIGLDAPTRDLLSTLRRSGPPYRLSAGEIARQCLVSAGAISQRLTRAEQRGLVRRTKGGADGRSVQVELTEQGHRLIEDRVDDLLRHEETLLASLDAAQREQLTGLLRILLSDLTRRFGADDRP</sequence>
<dbReference type="SMART" id="SM00347">
    <property type="entry name" value="HTH_MARR"/>
    <property type="match status" value="1"/>
</dbReference>
<dbReference type="InterPro" id="IPR039422">
    <property type="entry name" value="MarR/SlyA-like"/>
</dbReference>
<dbReference type="PRINTS" id="PR00598">
    <property type="entry name" value="HTHMARR"/>
</dbReference>
<dbReference type="Pfam" id="PF12802">
    <property type="entry name" value="MarR_2"/>
    <property type="match status" value="1"/>
</dbReference>
<dbReference type="Gene3D" id="1.10.10.10">
    <property type="entry name" value="Winged helix-like DNA-binding domain superfamily/Winged helix DNA-binding domain"/>
    <property type="match status" value="1"/>
</dbReference>
<organism evidence="2 3">
    <name type="scientific">Saccharopolyspora erythraea</name>
    <name type="common">Streptomyces erythraeus</name>
    <dbReference type="NCBI Taxonomy" id="1836"/>
    <lineage>
        <taxon>Bacteria</taxon>
        <taxon>Bacillati</taxon>
        <taxon>Actinomycetota</taxon>
        <taxon>Actinomycetes</taxon>
        <taxon>Pseudonocardiales</taxon>
        <taxon>Pseudonocardiaceae</taxon>
        <taxon>Saccharopolyspora</taxon>
    </lineage>
</organism>
<keyword evidence="3" id="KW-1185">Reference proteome</keyword>
<evidence type="ECO:0000313" key="3">
    <source>
        <dbReference type="Proteomes" id="UP001500729"/>
    </source>
</evidence>
<dbReference type="InterPro" id="IPR036390">
    <property type="entry name" value="WH_DNA-bd_sf"/>
</dbReference>
<protein>
    <submittedName>
        <fullName evidence="2">MarR family transcriptional regulator</fullName>
    </submittedName>
</protein>
<dbReference type="PROSITE" id="PS50995">
    <property type="entry name" value="HTH_MARR_2"/>
    <property type="match status" value="1"/>
</dbReference>
<dbReference type="RefSeq" id="WP_011874109.1">
    <property type="nucleotide sequence ID" value="NZ_BAAAGS010000009.1"/>
</dbReference>
<evidence type="ECO:0000259" key="1">
    <source>
        <dbReference type="PROSITE" id="PS50995"/>
    </source>
</evidence>
<dbReference type="InterPro" id="IPR000835">
    <property type="entry name" value="HTH_MarR-typ"/>
</dbReference>
<dbReference type="Proteomes" id="UP001500729">
    <property type="component" value="Unassembled WGS sequence"/>
</dbReference>
<gene>
    <name evidence="2" type="ORF">GCM10009533_19360</name>
</gene>
<comment type="caution">
    <text evidence="2">The sequence shown here is derived from an EMBL/GenBank/DDBJ whole genome shotgun (WGS) entry which is preliminary data.</text>
</comment>
<dbReference type="EMBL" id="BAAAGS010000009">
    <property type="protein sequence ID" value="GAA0520349.1"/>
    <property type="molecule type" value="Genomic_DNA"/>
</dbReference>
<dbReference type="InterPro" id="IPR036388">
    <property type="entry name" value="WH-like_DNA-bd_sf"/>
</dbReference>
<proteinExistence type="predicted"/>
<dbReference type="PANTHER" id="PTHR33164:SF104">
    <property type="entry name" value="TRANSCRIPTIONAL REGULATORY PROTEIN"/>
    <property type="match status" value="1"/>
</dbReference>
<feature type="domain" description="HTH marR-type" evidence="1">
    <location>
        <begin position="31"/>
        <end position="166"/>
    </location>
</feature>
<dbReference type="SUPFAM" id="SSF46785">
    <property type="entry name" value="Winged helix' DNA-binding domain"/>
    <property type="match status" value="1"/>
</dbReference>
<accession>A0ABN1CJJ7</accession>
<reference evidence="2 3" key="1">
    <citation type="journal article" date="2019" name="Int. J. Syst. Evol. Microbiol.">
        <title>The Global Catalogue of Microorganisms (GCM) 10K type strain sequencing project: providing services to taxonomists for standard genome sequencing and annotation.</title>
        <authorList>
            <consortium name="The Broad Institute Genomics Platform"/>
            <consortium name="The Broad Institute Genome Sequencing Center for Infectious Disease"/>
            <person name="Wu L."/>
            <person name="Ma J."/>
        </authorList>
    </citation>
    <scope>NUCLEOTIDE SEQUENCE [LARGE SCALE GENOMIC DNA]</scope>
    <source>
        <strain evidence="2 3">JCM 10303</strain>
    </source>
</reference>